<dbReference type="Pfam" id="PF00347">
    <property type="entry name" value="Ribosomal_L6"/>
    <property type="match status" value="2"/>
</dbReference>
<dbReference type="InterPro" id="IPR000702">
    <property type="entry name" value="Ribosomal_uL6-like"/>
</dbReference>
<evidence type="ECO:0000256" key="2">
    <source>
        <dbReference type="ARBA" id="ARBA00022884"/>
    </source>
</evidence>
<dbReference type="GO" id="GO:0022625">
    <property type="term" value="C:cytosolic large ribosomal subunit"/>
    <property type="evidence" value="ECO:0007669"/>
    <property type="project" value="TreeGrafter"/>
</dbReference>
<dbReference type="FunFam" id="3.90.930.12:FF:000008">
    <property type="entry name" value="50S ribosomal protein L6"/>
    <property type="match status" value="1"/>
</dbReference>
<keyword evidence="1" id="KW-0699">rRNA-binding</keyword>
<sequence>MEDKISIPQGTDVEIINNIIKVKGKFGTIEKKFNSYDLEINVKEGNVIISVKTDKKREKKLLNTYCSHINNMIKGVNKKVIYKLKLVFSHFPVSLEPKGSELVIKNFLGEKAPRKAKILDGVDVKVKGKDLTVEGADIEKVSQTAANIEHAGKILHKDRRVFQDGIYIIEKDGILIK</sequence>
<accession>A0A098E655</accession>
<name>A0A098E655_9ZZZZ</name>
<dbReference type="InterPro" id="IPR020040">
    <property type="entry name" value="Ribosomal_uL6_a/b-dom"/>
</dbReference>
<evidence type="ECO:0000256" key="3">
    <source>
        <dbReference type="ARBA" id="ARBA00022980"/>
    </source>
</evidence>
<dbReference type="NCBIfam" id="TIGR03653">
    <property type="entry name" value="uL6_arch"/>
    <property type="match status" value="1"/>
</dbReference>
<dbReference type="GO" id="GO:0003735">
    <property type="term" value="F:structural constituent of ribosome"/>
    <property type="evidence" value="ECO:0007669"/>
    <property type="project" value="InterPro"/>
</dbReference>
<evidence type="ECO:0000256" key="4">
    <source>
        <dbReference type="ARBA" id="ARBA00023274"/>
    </source>
</evidence>
<feature type="domain" description="Large ribosomal subunit protein uL6 alpha-beta" evidence="5">
    <location>
        <begin position="101"/>
        <end position="165"/>
    </location>
</feature>
<dbReference type="InterPro" id="IPR019907">
    <property type="entry name" value="Ribosomal_uL6_arc"/>
</dbReference>
<dbReference type="EMBL" id="CCXY01000045">
    <property type="protein sequence ID" value="CEG11337.1"/>
    <property type="molecule type" value="Genomic_DNA"/>
</dbReference>
<dbReference type="SUPFAM" id="SSF56053">
    <property type="entry name" value="Ribosomal protein L6"/>
    <property type="match status" value="2"/>
</dbReference>
<gene>
    <name evidence="6" type="primary">rpl6p</name>
    <name evidence="6" type="ORF">MSIBF_A1390013</name>
</gene>
<keyword evidence="3 6" id="KW-0689">Ribosomal protein</keyword>
<dbReference type="InterPro" id="IPR036789">
    <property type="entry name" value="Ribosomal_uL6-like_a/b-dom_sf"/>
</dbReference>
<dbReference type="PANTHER" id="PTHR11655">
    <property type="entry name" value="60S/50S RIBOSOMAL PROTEIN L6/L9"/>
    <property type="match status" value="1"/>
</dbReference>
<dbReference type="PIRSF" id="PIRSF002162">
    <property type="entry name" value="Ribosomal_L6"/>
    <property type="match status" value="1"/>
</dbReference>
<proteinExistence type="predicted"/>
<feature type="domain" description="Large ribosomal subunit protein uL6 alpha-beta" evidence="5">
    <location>
        <begin position="7"/>
        <end position="78"/>
    </location>
</feature>
<keyword evidence="2" id="KW-0694">RNA-binding</keyword>
<protein>
    <submittedName>
        <fullName evidence="6">50S ribosomal protein L6P</fullName>
    </submittedName>
</protein>
<reference evidence="6" key="1">
    <citation type="submission" date="2014-09" db="EMBL/GenBank/DDBJ databases">
        <authorList>
            <person name="Probst J Alexander"/>
        </authorList>
    </citation>
    <scope>NUCLEOTIDE SEQUENCE</scope>
</reference>
<keyword evidence="4" id="KW-0687">Ribonucleoprotein</keyword>
<dbReference type="Gene3D" id="3.90.930.12">
    <property type="entry name" value="Ribosomal protein L6, alpha-beta domain"/>
    <property type="match status" value="2"/>
</dbReference>
<dbReference type="PANTHER" id="PTHR11655:SF16">
    <property type="entry name" value="60S RIBOSOMAL PROTEIN L9"/>
    <property type="match status" value="1"/>
</dbReference>
<evidence type="ECO:0000313" key="6">
    <source>
        <dbReference type="EMBL" id="CEG11337.1"/>
    </source>
</evidence>
<dbReference type="GO" id="GO:0019843">
    <property type="term" value="F:rRNA binding"/>
    <property type="evidence" value="ECO:0007669"/>
    <property type="project" value="UniProtKB-KW"/>
</dbReference>
<dbReference type="NCBIfam" id="NF004037">
    <property type="entry name" value="PRK05518.1"/>
    <property type="match status" value="1"/>
</dbReference>
<dbReference type="GO" id="GO:0002181">
    <property type="term" value="P:cytoplasmic translation"/>
    <property type="evidence" value="ECO:0007669"/>
    <property type="project" value="TreeGrafter"/>
</dbReference>
<evidence type="ECO:0000259" key="5">
    <source>
        <dbReference type="Pfam" id="PF00347"/>
    </source>
</evidence>
<evidence type="ECO:0000256" key="1">
    <source>
        <dbReference type="ARBA" id="ARBA00022730"/>
    </source>
</evidence>
<dbReference type="AlphaFoldDB" id="A0A098E655"/>
<organism evidence="6">
    <name type="scientific">groundwater metagenome</name>
    <dbReference type="NCBI Taxonomy" id="717931"/>
    <lineage>
        <taxon>unclassified sequences</taxon>
        <taxon>metagenomes</taxon>
        <taxon>ecological metagenomes</taxon>
    </lineage>
</organism>